<keyword evidence="6" id="KW-1133">Transmembrane helix</keyword>
<feature type="transmembrane region" description="Helical" evidence="6">
    <location>
        <begin position="320"/>
        <end position="346"/>
    </location>
</feature>
<evidence type="ECO:0000256" key="6">
    <source>
        <dbReference type="SAM" id="Phobius"/>
    </source>
</evidence>
<dbReference type="Gene3D" id="3.40.50.300">
    <property type="entry name" value="P-loop containing nucleotide triphosphate hydrolases"/>
    <property type="match status" value="2"/>
</dbReference>
<organism evidence="8 9">
    <name type="scientific">Hibiscus sabdariffa</name>
    <name type="common">roselle</name>
    <dbReference type="NCBI Taxonomy" id="183260"/>
    <lineage>
        <taxon>Eukaryota</taxon>
        <taxon>Viridiplantae</taxon>
        <taxon>Streptophyta</taxon>
        <taxon>Embryophyta</taxon>
        <taxon>Tracheophyta</taxon>
        <taxon>Spermatophyta</taxon>
        <taxon>Magnoliopsida</taxon>
        <taxon>eudicotyledons</taxon>
        <taxon>Gunneridae</taxon>
        <taxon>Pentapetalae</taxon>
        <taxon>rosids</taxon>
        <taxon>malvids</taxon>
        <taxon>Malvales</taxon>
        <taxon>Malvaceae</taxon>
        <taxon>Malvoideae</taxon>
        <taxon>Hibiscus</taxon>
    </lineage>
</organism>
<evidence type="ECO:0000256" key="5">
    <source>
        <dbReference type="ARBA" id="ARBA00022840"/>
    </source>
</evidence>
<feature type="transmembrane region" description="Helical" evidence="6">
    <location>
        <begin position="367"/>
        <end position="387"/>
    </location>
</feature>
<reference evidence="8 9" key="1">
    <citation type="journal article" date="2024" name="G3 (Bethesda)">
        <title>Genome assembly of Hibiscus sabdariffa L. provides insights into metabolisms of medicinal natural products.</title>
        <authorList>
            <person name="Kim T."/>
        </authorList>
    </citation>
    <scope>NUCLEOTIDE SEQUENCE [LARGE SCALE GENOMIC DNA]</scope>
    <source>
        <strain evidence="8">TK-2024</strain>
        <tissue evidence="8">Old leaves</tissue>
    </source>
</reference>
<keyword evidence="4" id="KW-0547">Nucleotide-binding</keyword>
<dbReference type="CDD" id="cd02027">
    <property type="entry name" value="APSK"/>
    <property type="match status" value="1"/>
</dbReference>
<dbReference type="InterPro" id="IPR059117">
    <property type="entry name" value="APS_kinase_dom"/>
</dbReference>
<evidence type="ECO:0000313" key="8">
    <source>
        <dbReference type="EMBL" id="KAK8565680.1"/>
    </source>
</evidence>
<evidence type="ECO:0000256" key="1">
    <source>
        <dbReference type="ARBA" id="ARBA00004806"/>
    </source>
</evidence>
<keyword evidence="6" id="KW-0812">Transmembrane</keyword>
<gene>
    <name evidence="8" type="ORF">V6N12_059235</name>
</gene>
<dbReference type="SUPFAM" id="SSF52540">
    <property type="entry name" value="P-loop containing nucleoside triphosphate hydrolases"/>
    <property type="match status" value="1"/>
</dbReference>
<evidence type="ECO:0000256" key="3">
    <source>
        <dbReference type="ARBA" id="ARBA00022679"/>
    </source>
</evidence>
<keyword evidence="3" id="KW-0808">Transferase</keyword>
<accession>A0ABR2EUH3</accession>
<protein>
    <recommendedName>
        <fullName evidence="7">APS kinase domain-containing protein</fullName>
    </recommendedName>
</protein>
<proteinExistence type="inferred from homology"/>
<comment type="pathway">
    <text evidence="1">Sulfur metabolism; hydrogen sulfide biosynthesis; sulfite from sulfate: step 2/3.</text>
</comment>
<dbReference type="PANTHER" id="PTHR11055:SF63">
    <property type="entry name" value="ADENYLYL-SULFATE KINASE 1, CHLOROPLASTIC"/>
    <property type="match status" value="1"/>
</dbReference>
<evidence type="ECO:0000256" key="2">
    <source>
        <dbReference type="ARBA" id="ARBA00007008"/>
    </source>
</evidence>
<evidence type="ECO:0000256" key="4">
    <source>
        <dbReference type="ARBA" id="ARBA00022741"/>
    </source>
</evidence>
<keyword evidence="6" id="KW-0472">Membrane</keyword>
<dbReference type="InterPro" id="IPR027417">
    <property type="entry name" value="P-loop_NTPase"/>
</dbReference>
<evidence type="ECO:0000259" key="7">
    <source>
        <dbReference type="Pfam" id="PF01583"/>
    </source>
</evidence>
<dbReference type="EMBL" id="JBBPBM010000010">
    <property type="protein sequence ID" value="KAK8565680.1"/>
    <property type="molecule type" value="Genomic_DNA"/>
</dbReference>
<dbReference type="Pfam" id="PF01583">
    <property type="entry name" value="APS_kinase"/>
    <property type="match status" value="1"/>
</dbReference>
<comment type="caution">
    <text evidence="8">The sequence shown here is derived from an EMBL/GenBank/DDBJ whole genome shotgun (WGS) entry which is preliminary data.</text>
</comment>
<evidence type="ECO:0000313" key="9">
    <source>
        <dbReference type="Proteomes" id="UP001472677"/>
    </source>
</evidence>
<name>A0ABR2EUH3_9ROSI</name>
<dbReference type="Proteomes" id="UP001472677">
    <property type="component" value="Unassembled WGS sequence"/>
</dbReference>
<dbReference type="PANTHER" id="PTHR11055">
    <property type="entry name" value="BIFUNCTIONAL 3'-PHOSPHOADENOSINE 5'-PHOSPHOSULFATE SYNTHASE"/>
    <property type="match status" value="1"/>
</dbReference>
<keyword evidence="5" id="KW-0067">ATP-binding</keyword>
<comment type="similarity">
    <text evidence="2">Belongs to the APS kinase family.</text>
</comment>
<sequence length="388" mass="42780">MEELITNLSKSLGSFCNHLQSSCDALKQSVDRRPIPLDSASSTFVQCLNRRVSTATVDLNLLDSMSFLRGTLRYDEDKPSNIKGTYKPITDTIEVIGEEQKDPNHVQVQAKRPVLQVSKDGYESLPSYMTNLASWESFALMIELHHEVGKVHRQELLQQKGCVIWITGLSGSGEVAKLFVDAGVICIASVISPYRRDRDACRELLPEGDFIEVFMDVPIEICEARDPKGLYKLARAGKIKGFTGVDDPYEPPLNSDMYLEMASSVLGCLACSVLVKLALPPKGNSCASPTEMAETVISYLEEKGAVMTALNKLRFSLKDIVLSMCLGLVFTFPIMVHPVCALKLDYDAAASLTRRLGKFGINIRRTALVIDLAVLVFLSHSLGVLYAH</sequence>
<feature type="domain" description="APS kinase" evidence="7">
    <location>
        <begin position="173"/>
        <end position="259"/>
    </location>
</feature>
<keyword evidence="9" id="KW-1185">Reference proteome</keyword>